<organism evidence="2 3">
    <name type="scientific">Hominibacterium faecale</name>
    <dbReference type="NCBI Taxonomy" id="2839743"/>
    <lineage>
        <taxon>Bacteria</taxon>
        <taxon>Bacillati</taxon>
        <taxon>Bacillota</taxon>
        <taxon>Clostridia</taxon>
        <taxon>Peptostreptococcales</taxon>
        <taxon>Anaerovoracaceae</taxon>
        <taxon>Hominibacterium</taxon>
    </lineage>
</organism>
<dbReference type="InterPro" id="IPR046594">
    <property type="entry name" value="DUF6652"/>
</dbReference>
<evidence type="ECO:0000313" key="3">
    <source>
        <dbReference type="Proteomes" id="UP001065549"/>
    </source>
</evidence>
<feature type="transmembrane region" description="Helical" evidence="1">
    <location>
        <begin position="6"/>
        <end position="30"/>
    </location>
</feature>
<dbReference type="Proteomes" id="UP001065549">
    <property type="component" value="Unassembled WGS sequence"/>
</dbReference>
<feature type="transmembrane region" description="Helical" evidence="1">
    <location>
        <begin position="59"/>
        <end position="80"/>
    </location>
</feature>
<gene>
    <name evidence="2" type="ORF">OBO34_07555</name>
</gene>
<sequence>MKRVRMLLIAVYIYFSLLIAELASITVLIISNIARACKQYAAEDYTGLRRGMRRLKLSLIPFFVLNFLLCMAVALVIFAASRGFAIFIPWVWIWVVCAIGITYLIAAGTSAYGILFVRALRKKGLVSKKQMVLYMVFQFCFVADIIDMIVLLKKYKEGTHA</sequence>
<comment type="caution">
    <text evidence="2">The sequence shown here is derived from an EMBL/GenBank/DDBJ whole genome shotgun (WGS) entry which is preliminary data.</text>
</comment>
<evidence type="ECO:0000313" key="2">
    <source>
        <dbReference type="EMBL" id="MCU7378209.1"/>
    </source>
</evidence>
<keyword evidence="1" id="KW-1133">Transmembrane helix</keyword>
<evidence type="ECO:0000256" key="1">
    <source>
        <dbReference type="SAM" id="Phobius"/>
    </source>
</evidence>
<feature type="transmembrane region" description="Helical" evidence="1">
    <location>
        <begin position="92"/>
        <end position="120"/>
    </location>
</feature>
<keyword evidence="3" id="KW-1185">Reference proteome</keyword>
<feature type="transmembrane region" description="Helical" evidence="1">
    <location>
        <begin position="132"/>
        <end position="152"/>
    </location>
</feature>
<dbReference type="EMBL" id="JAOSHN010000003">
    <property type="protein sequence ID" value="MCU7378209.1"/>
    <property type="molecule type" value="Genomic_DNA"/>
</dbReference>
<dbReference type="AlphaFoldDB" id="A0A9J6QM08"/>
<keyword evidence="1" id="KW-0812">Transmembrane</keyword>
<accession>A0A9J6QM08</accession>
<dbReference type="RefSeq" id="WP_253019788.1">
    <property type="nucleotide sequence ID" value="NZ_JAOSHN010000003.1"/>
</dbReference>
<proteinExistence type="predicted"/>
<keyword evidence="1" id="KW-0472">Membrane</keyword>
<protein>
    <submittedName>
        <fullName evidence="2">Uncharacterized protein</fullName>
    </submittedName>
</protein>
<dbReference type="Pfam" id="PF20357">
    <property type="entry name" value="DUF6652"/>
    <property type="match status" value="1"/>
</dbReference>
<name>A0A9J6QM08_9FIRM</name>
<reference evidence="2" key="1">
    <citation type="submission" date="2022-09" db="EMBL/GenBank/DDBJ databases">
        <title>Culturomic study of gut microbiota in children with autism spectrum disorder.</title>
        <authorList>
            <person name="Efimov B.A."/>
            <person name="Chaplin A.V."/>
            <person name="Sokolova S.R."/>
            <person name="Pikina A.P."/>
            <person name="Korzhanova M."/>
            <person name="Belova V."/>
            <person name="Korostin D."/>
        </authorList>
    </citation>
    <scope>NUCLEOTIDE SEQUENCE</scope>
    <source>
        <strain evidence="2">ASD5510</strain>
    </source>
</reference>